<name>A0A1R4G0I6_9MICC</name>
<dbReference type="Pfam" id="PF02518">
    <property type="entry name" value="HATPase_c"/>
    <property type="match status" value="1"/>
</dbReference>
<dbReference type="GO" id="GO:0016020">
    <property type="term" value="C:membrane"/>
    <property type="evidence" value="ECO:0007669"/>
    <property type="project" value="InterPro"/>
</dbReference>
<dbReference type="SMART" id="SM00387">
    <property type="entry name" value="HATPase_c"/>
    <property type="match status" value="1"/>
</dbReference>
<evidence type="ECO:0000256" key="2">
    <source>
        <dbReference type="ARBA" id="ARBA00012438"/>
    </source>
</evidence>
<keyword evidence="13" id="KW-1185">Reference proteome</keyword>
<evidence type="ECO:0000256" key="3">
    <source>
        <dbReference type="ARBA" id="ARBA00022553"/>
    </source>
</evidence>
<dbReference type="EMBL" id="FUHW01000025">
    <property type="protein sequence ID" value="SJM61593.1"/>
    <property type="molecule type" value="Genomic_DNA"/>
</dbReference>
<dbReference type="EC" id="2.7.13.3" evidence="2"/>
<proteinExistence type="predicted"/>
<dbReference type="InterPro" id="IPR050482">
    <property type="entry name" value="Sensor_HK_TwoCompSys"/>
</dbReference>
<feature type="transmembrane region" description="Helical" evidence="10">
    <location>
        <begin position="42"/>
        <end position="66"/>
    </location>
</feature>
<dbReference type="Gene3D" id="1.20.5.1930">
    <property type="match status" value="1"/>
</dbReference>
<keyword evidence="10" id="KW-1133">Transmembrane helix</keyword>
<sequence length="430" mass="44905">MNHAEQPALQVLRAIRREDLLLALGYPAMMWLLATVNNDGDWAWFPAALSAWWPAVAVVGSVGILFRREATFLMASLTGTAALLLLLMGQTAALFLFWETVFSLVLFAGDRVSHLTEIAALAITAGATLTVLAFTAELPAAILTALIAGMSLLLPAEWASNVRKERKLSAAEATRALAAEEAVRQQAILESARHELAMASERQRMAHELHDVLSARFSAIALQTGAALSTGTRELAVKVLSHVRHESVAGLNELTSMIRILSSGVAEEAAGFLVDLEALVAAHAASGTRITLSSTVSGTSSIPSAQQTAVYRVVAESLVNALRHAPGADIDVILEGGPTAGLLHAQITNGPPLPKRGSVPAAGAPGTGTGLRSLRLRVEQLGGELSAAEYDDGWQVSVRLPVPSAEEHLTPSGAVGAGTVPGARAGGPHE</sequence>
<feature type="transmembrane region" description="Helical" evidence="10">
    <location>
        <begin position="118"/>
        <end position="134"/>
    </location>
</feature>
<evidence type="ECO:0000256" key="9">
    <source>
        <dbReference type="SAM" id="MobiDB-lite"/>
    </source>
</evidence>
<evidence type="ECO:0000313" key="13">
    <source>
        <dbReference type="Proteomes" id="UP000195913"/>
    </source>
</evidence>
<keyword evidence="5" id="KW-0547">Nucleotide-binding</keyword>
<dbReference type="Pfam" id="PF07730">
    <property type="entry name" value="HisKA_3"/>
    <property type="match status" value="1"/>
</dbReference>
<dbReference type="Gene3D" id="3.30.565.10">
    <property type="entry name" value="Histidine kinase-like ATPase, C-terminal domain"/>
    <property type="match status" value="1"/>
</dbReference>
<organism evidence="12 13">
    <name type="scientific">Arthrobacter rhombi</name>
    <dbReference type="NCBI Taxonomy" id="71253"/>
    <lineage>
        <taxon>Bacteria</taxon>
        <taxon>Bacillati</taxon>
        <taxon>Actinomycetota</taxon>
        <taxon>Actinomycetes</taxon>
        <taxon>Micrococcales</taxon>
        <taxon>Micrococcaceae</taxon>
        <taxon>Arthrobacter</taxon>
    </lineage>
</organism>
<feature type="transmembrane region" description="Helical" evidence="10">
    <location>
        <begin position="20"/>
        <end position="36"/>
    </location>
</feature>
<dbReference type="GO" id="GO:0005524">
    <property type="term" value="F:ATP binding"/>
    <property type="evidence" value="ECO:0007669"/>
    <property type="project" value="UniProtKB-KW"/>
</dbReference>
<evidence type="ECO:0000313" key="12">
    <source>
        <dbReference type="EMBL" id="SJM61593.1"/>
    </source>
</evidence>
<gene>
    <name evidence="12" type="ORF">FM101_06915</name>
</gene>
<dbReference type="InterPro" id="IPR003594">
    <property type="entry name" value="HATPase_dom"/>
</dbReference>
<dbReference type="RefSeq" id="WP_179204264.1">
    <property type="nucleotide sequence ID" value="NZ_FUHW01000025.1"/>
</dbReference>
<evidence type="ECO:0000256" key="6">
    <source>
        <dbReference type="ARBA" id="ARBA00022777"/>
    </source>
</evidence>
<dbReference type="SUPFAM" id="SSF55874">
    <property type="entry name" value="ATPase domain of HSP90 chaperone/DNA topoisomerase II/histidine kinase"/>
    <property type="match status" value="1"/>
</dbReference>
<dbReference type="GO" id="GO:0000155">
    <property type="term" value="F:phosphorelay sensor kinase activity"/>
    <property type="evidence" value="ECO:0007669"/>
    <property type="project" value="InterPro"/>
</dbReference>
<feature type="region of interest" description="Disordered" evidence="9">
    <location>
        <begin position="407"/>
        <end position="430"/>
    </location>
</feature>
<dbReference type="Proteomes" id="UP000195913">
    <property type="component" value="Unassembled WGS sequence"/>
</dbReference>
<evidence type="ECO:0000256" key="10">
    <source>
        <dbReference type="SAM" id="Phobius"/>
    </source>
</evidence>
<feature type="domain" description="Histidine kinase/HSP90-like ATPase" evidence="11">
    <location>
        <begin position="305"/>
        <end position="404"/>
    </location>
</feature>
<evidence type="ECO:0000256" key="7">
    <source>
        <dbReference type="ARBA" id="ARBA00022840"/>
    </source>
</evidence>
<feature type="transmembrane region" description="Helical" evidence="10">
    <location>
        <begin position="141"/>
        <end position="159"/>
    </location>
</feature>
<evidence type="ECO:0000256" key="8">
    <source>
        <dbReference type="ARBA" id="ARBA00023012"/>
    </source>
</evidence>
<keyword evidence="10" id="KW-0812">Transmembrane</keyword>
<keyword evidence="4" id="KW-0808">Transferase</keyword>
<evidence type="ECO:0000256" key="1">
    <source>
        <dbReference type="ARBA" id="ARBA00000085"/>
    </source>
</evidence>
<comment type="catalytic activity">
    <reaction evidence="1">
        <text>ATP + protein L-histidine = ADP + protein N-phospho-L-histidine.</text>
        <dbReference type="EC" id="2.7.13.3"/>
    </reaction>
</comment>
<accession>A0A1R4G0I6</accession>
<dbReference type="CDD" id="cd16917">
    <property type="entry name" value="HATPase_UhpB-NarQ-NarX-like"/>
    <property type="match status" value="1"/>
</dbReference>
<dbReference type="AlphaFoldDB" id="A0A1R4G0I6"/>
<keyword evidence="10" id="KW-0472">Membrane</keyword>
<evidence type="ECO:0000256" key="5">
    <source>
        <dbReference type="ARBA" id="ARBA00022741"/>
    </source>
</evidence>
<evidence type="ECO:0000259" key="11">
    <source>
        <dbReference type="SMART" id="SM00387"/>
    </source>
</evidence>
<dbReference type="PANTHER" id="PTHR24421:SF10">
    <property type="entry name" value="NITRATE_NITRITE SENSOR PROTEIN NARQ"/>
    <property type="match status" value="1"/>
</dbReference>
<feature type="transmembrane region" description="Helical" evidence="10">
    <location>
        <begin position="73"/>
        <end position="98"/>
    </location>
</feature>
<keyword evidence="3" id="KW-0597">Phosphoprotein</keyword>
<reference evidence="12 13" key="1">
    <citation type="submission" date="2017-02" db="EMBL/GenBank/DDBJ databases">
        <authorList>
            <person name="Peterson S.W."/>
        </authorList>
    </citation>
    <scope>NUCLEOTIDE SEQUENCE [LARGE SCALE GENOMIC DNA]</scope>
    <source>
        <strain evidence="12 13">B Ar 00.02</strain>
    </source>
</reference>
<keyword evidence="7" id="KW-0067">ATP-binding</keyword>
<dbReference type="GO" id="GO:0046983">
    <property type="term" value="F:protein dimerization activity"/>
    <property type="evidence" value="ECO:0007669"/>
    <property type="project" value="InterPro"/>
</dbReference>
<dbReference type="InterPro" id="IPR036890">
    <property type="entry name" value="HATPase_C_sf"/>
</dbReference>
<dbReference type="InterPro" id="IPR011712">
    <property type="entry name" value="Sig_transdc_His_kin_sub3_dim/P"/>
</dbReference>
<keyword evidence="6 12" id="KW-0418">Kinase</keyword>
<dbReference type="PANTHER" id="PTHR24421">
    <property type="entry name" value="NITRATE/NITRITE SENSOR PROTEIN NARX-RELATED"/>
    <property type="match status" value="1"/>
</dbReference>
<keyword evidence="8" id="KW-0902">Two-component regulatory system</keyword>
<protein>
    <recommendedName>
        <fullName evidence="2">histidine kinase</fullName>
        <ecNumber evidence="2">2.7.13.3</ecNumber>
    </recommendedName>
</protein>
<evidence type="ECO:0000256" key="4">
    <source>
        <dbReference type="ARBA" id="ARBA00022679"/>
    </source>
</evidence>